<evidence type="ECO:0000259" key="9">
    <source>
        <dbReference type="PROSITE" id="PS51786"/>
    </source>
</evidence>
<proteinExistence type="inferred from homology"/>
<organism evidence="10">
    <name type="scientific">Homalodisca liturata</name>
    <dbReference type="NCBI Taxonomy" id="320908"/>
    <lineage>
        <taxon>Eukaryota</taxon>
        <taxon>Metazoa</taxon>
        <taxon>Ecdysozoa</taxon>
        <taxon>Arthropoda</taxon>
        <taxon>Hexapoda</taxon>
        <taxon>Insecta</taxon>
        <taxon>Pterygota</taxon>
        <taxon>Neoptera</taxon>
        <taxon>Paraneoptera</taxon>
        <taxon>Hemiptera</taxon>
        <taxon>Auchenorrhyncha</taxon>
        <taxon>Membracoidea</taxon>
        <taxon>Cicadellidae</taxon>
        <taxon>Cicadellinae</taxon>
        <taxon>Proconiini</taxon>
        <taxon>Homalodisca</taxon>
    </lineage>
</organism>
<dbReference type="FunFam" id="3.40.50.300:FF:000021">
    <property type="entry name" value="Lon protease homolog"/>
    <property type="match status" value="1"/>
</dbReference>
<evidence type="ECO:0000256" key="6">
    <source>
        <dbReference type="ARBA" id="ARBA00050665"/>
    </source>
</evidence>
<dbReference type="InterPro" id="IPR027417">
    <property type="entry name" value="P-loop_NTPase"/>
</dbReference>
<evidence type="ECO:0000313" key="10">
    <source>
        <dbReference type="EMBL" id="JAS78526.1"/>
    </source>
</evidence>
<dbReference type="InterPro" id="IPR054594">
    <property type="entry name" value="Lon_lid"/>
</dbReference>
<keyword evidence="5" id="KW-0067">ATP-binding</keyword>
<dbReference type="PANTHER" id="PTHR43718">
    <property type="entry name" value="LON PROTEASE"/>
    <property type="match status" value="1"/>
</dbReference>
<evidence type="ECO:0000256" key="5">
    <source>
        <dbReference type="ARBA" id="ARBA00022840"/>
    </source>
</evidence>
<feature type="domain" description="Lon proteolytic" evidence="9">
    <location>
        <begin position="282"/>
        <end position="475"/>
    </location>
</feature>
<evidence type="ECO:0000256" key="8">
    <source>
        <dbReference type="PROSITE-ProRule" id="PRU01122"/>
    </source>
</evidence>
<keyword evidence="3 8" id="KW-0378">Hydrolase</keyword>
<feature type="active site" evidence="8">
    <location>
        <position position="381"/>
    </location>
</feature>
<sequence length="477" mass="52873">MKWTKLAKILDEDHYGMEDVKKRILEFIAVSQLKGSTQGKILCFYGPPGVGKTSIARSIARALNRKYFRFSVGGMTDVAEIKGHRRTYVGAMPGKVIQCLKKTKTENPLVLIDEVDKIGKGYQGDPASALLEMLDPEQNANFLDHYLDVTVDLSRVLFICTANVIDTIPEPLRDRMEMIDVSGYVAEEKMAIAKQYLIPQAMEHSGLKKEQINIQDSSLQTLIKSYCRESGVRNLQKHIEKVVRKVAFKVVKKEADKVEVTAENLQEFVGKPVFTHDRMYEQTPPGVVMGLAWTAMGGSTLFIETALRQQLETSTDAKTPAIAGTLELTGHLGDVMKESCRIALTVARNELFELDPKNSFLTTNHIHLHVPEGATPKDGPSAGCTIVTALLSLALNTPIRQNVAMTGEVSLRGKVLPVGGIKEKTIAAKRVGVTCVILPEENKKDFNDLPKYITDGLEVHFVSHYKDIHKIVFQAKS</sequence>
<evidence type="ECO:0000256" key="4">
    <source>
        <dbReference type="ARBA" id="ARBA00022825"/>
    </source>
</evidence>
<dbReference type="Pfam" id="PF05362">
    <property type="entry name" value="Lon_C"/>
    <property type="match status" value="1"/>
</dbReference>
<dbReference type="InterPro" id="IPR004815">
    <property type="entry name" value="Lon_bac/euk-typ"/>
</dbReference>
<evidence type="ECO:0000256" key="2">
    <source>
        <dbReference type="ARBA" id="ARBA00022741"/>
    </source>
</evidence>
<dbReference type="PROSITE" id="PS01046">
    <property type="entry name" value="LON_SER"/>
    <property type="match status" value="1"/>
</dbReference>
<dbReference type="InterPro" id="IPR014721">
    <property type="entry name" value="Ribsml_uS5_D2-typ_fold_subgr"/>
</dbReference>
<evidence type="ECO:0000256" key="1">
    <source>
        <dbReference type="ARBA" id="ARBA00022670"/>
    </source>
</evidence>
<dbReference type="GO" id="GO:0004252">
    <property type="term" value="F:serine-type endopeptidase activity"/>
    <property type="evidence" value="ECO:0007669"/>
    <property type="project" value="UniProtKB-UniRule"/>
</dbReference>
<dbReference type="PANTHER" id="PTHR43718:SF2">
    <property type="entry name" value="LON PROTEASE HOMOLOG, MITOCHONDRIAL"/>
    <property type="match status" value="1"/>
</dbReference>
<dbReference type="FunFam" id="3.30.230.10:FF:000015">
    <property type="entry name" value="Lon protease homolog, mitochondrial"/>
    <property type="match status" value="1"/>
</dbReference>
<dbReference type="InterPro" id="IPR003593">
    <property type="entry name" value="AAA+_ATPase"/>
</dbReference>
<dbReference type="PRINTS" id="PR00830">
    <property type="entry name" value="ENDOLAPTASE"/>
</dbReference>
<dbReference type="GO" id="GO:0016887">
    <property type="term" value="F:ATP hydrolysis activity"/>
    <property type="evidence" value="ECO:0007669"/>
    <property type="project" value="InterPro"/>
</dbReference>
<dbReference type="NCBIfam" id="TIGR00763">
    <property type="entry name" value="lon"/>
    <property type="match status" value="1"/>
</dbReference>
<dbReference type="InterPro" id="IPR003959">
    <property type="entry name" value="ATPase_AAA_core"/>
</dbReference>
<dbReference type="EMBL" id="GECU01029180">
    <property type="protein sequence ID" value="JAS78526.1"/>
    <property type="molecule type" value="Transcribed_RNA"/>
</dbReference>
<dbReference type="FunFam" id="1.10.8.60:FF:000043">
    <property type="entry name" value="Lon protease homolog, mitochondrial"/>
    <property type="match status" value="1"/>
</dbReference>
<dbReference type="GO" id="GO:0007005">
    <property type="term" value="P:mitochondrion organization"/>
    <property type="evidence" value="ECO:0007669"/>
    <property type="project" value="TreeGrafter"/>
</dbReference>
<dbReference type="SUPFAM" id="SSF54211">
    <property type="entry name" value="Ribosomal protein S5 domain 2-like"/>
    <property type="match status" value="1"/>
</dbReference>
<dbReference type="InterPro" id="IPR027065">
    <property type="entry name" value="Lon_Prtase"/>
</dbReference>
<evidence type="ECO:0000256" key="7">
    <source>
        <dbReference type="ARBA" id="ARBA00066743"/>
    </source>
</evidence>
<dbReference type="Pfam" id="PF22667">
    <property type="entry name" value="Lon_lid"/>
    <property type="match status" value="1"/>
</dbReference>
<dbReference type="GO" id="GO:0051131">
    <property type="term" value="P:chaperone-mediated protein complex assembly"/>
    <property type="evidence" value="ECO:0007669"/>
    <property type="project" value="TreeGrafter"/>
</dbReference>
<keyword evidence="2" id="KW-0547">Nucleotide-binding</keyword>
<dbReference type="Pfam" id="PF00004">
    <property type="entry name" value="AAA"/>
    <property type="match status" value="1"/>
</dbReference>
<dbReference type="CDD" id="cd19500">
    <property type="entry name" value="RecA-like_Lon"/>
    <property type="match status" value="1"/>
</dbReference>
<dbReference type="InterPro" id="IPR008269">
    <property type="entry name" value="Lon_proteolytic"/>
</dbReference>
<dbReference type="PROSITE" id="PS51786">
    <property type="entry name" value="LON_PROTEOLYTIC"/>
    <property type="match status" value="1"/>
</dbReference>
<comment type="similarity">
    <text evidence="8">Belongs to the peptidase S16 family.</text>
</comment>
<dbReference type="GO" id="GO:0004176">
    <property type="term" value="F:ATP-dependent peptidase activity"/>
    <property type="evidence" value="ECO:0007669"/>
    <property type="project" value="UniProtKB-UniRule"/>
</dbReference>
<protein>
    <recommendedName>
        <fullName evidence="7">endopeptidase La</fullName>
        <ecNumber evidence="7">3.4.21.53</ecNumber>
    </recommendedName>
</protein>
<dbReference type="AlphaFoldDB" id="A0A1B6HV54"/>
<dbReference type="SUPFAM" id="SSF52540">
    <property type="entry name" value="P-loop containing nucleoside triphosphate hydrolases"/>
    <property type="match status" value="1"/>
</dbReference>
<feature type="active site" evidence="8">
    <location>
        <position position="424"/>
    </location>
</feature>
<dbReference type="Gene3D" id="1.10.8.60">
    <property type="match status" value="1"/>
</dbReference>
<dbReference type="GO" id="GO:0006515">
    <property type="term" value="P:protein quality control for misfolded or incompletely synthesized proteins"/>
    <property type="evidence" value="ECO:0007669"/>
    <property type="project" value="TreeGrafter"/>
</dbReference>
<dbReference type="GO" id="GO:0005759">
    <property type="term" value="C:mitochondrial matrix"/>
    <property type="evidence" value="ECO:0007669"/>
    <property type="project" value="TreeGrafter"/>
</dbReference>
<dbReference type="GO" id="GO:0005524">
    <property type="term" value="F:ATP binding"/>
    <property type="evidence" value="ECO:0007669"/>
    <property type="project" value="UniProtKB-KW"/>
</dbReference>
<keyword evidence="4 8" id="KW-0720">Serine protease</keyword>
<dbReference type="InterPro" id="IPR008268">
    <property type="entry name" value="Peptidase_S16_AS"/>
</dbReference>
<dbReference type="Gene3D" id="3.40.50.300">
    <property type="entry name" value="P-loop containing nucleotide triphosphate hydrolases"/>
    <property type="match status" value="1"/>
</dbReference>
<dbReference type="InterPro" id="IPR020568">
    <property type="entry name" value="Ribosomal_Su5_D2-typ_SF"/>
</dbReference>
<name>A0A1B6HV54_9HEMI</name>
<dbReference type="GO" id="GO:0003697">
    <property type="term" value="F:single-stranded DNA binding"/>
    <property type="evidence" value="ECO:0007669"/>
    <property type="project" value="TreeGrafter"/>
</dbReference>
<comment type="catalytic activity">
    <reaction evidence="6">
        <text>Hydrolysis of proteins in presence of ATP.</text>
        <dbReference type="EC" id="3.4.21.53"/>
    </reaction>
</comment>
<keyword evidence="1 8" id="KW-0645">Protease</keyword>
<dbReference type="EC" id="3.4.21.53" evidence="7"/>
<dbReference type="Gene3D" id="3.30.230.10">
    <property type="match status" value="1"/>
</dbReference>
<evidence type="ECO:0000256" key="3">
    <source>
        <dbReference type="ARBA" id="ARBA00022801"/>
    </source>
</evidence>
<reference evidence="10" key="1">
    <citation type="submission" date="2015-11" db="EMBL/GenBank/DDBJ databases">
        <title>De novo transcriptome assembly of four potential Pierce s Disease insect vectors from Arizona vineyards.</title>
        <authorList>
            <person name="Tassone E.E."/>
        </authorList>
    </citation>
    <scope>NUCLEOTIDE SEQUENCE</scope>
</reference>
<dbReference type="SMART" id="SM00382">
    <property type="entry name" value="AAA"/>
    <property type="match status" value="1"/>
</dbReference>
<gene>
    <name evidence="10" type="ORF">g.16117</name>
</gene>
<accession>A0A1B6HV54</accession>